<sequence>MTLCNYYGWFRQGITKFLHLECVLFPFETCLLSSKHESTGHVCSAAVDLVVPRSDHLPVFASGIGRAVRKSKHDGCVVKLLGESSRSVLLLTH</sequence>
<gene>
    <name evidence="1" type="ORF">MARPO_YA0047</name>
</gene>
<evidence type="ECO:0000313" key="2">
    <source>
        <dbReference type="Proteomes" id="UP000244005"/>
    </source>
</evidence>
<proteinExistence type="predicted"/>
<keyword evidence="2" id="KW-1185">Reference proteome</keyword>
<accession>A0A2R6VX68</accession>
<organism evidence="1 2">
    <name type="scientific">Marchantia polymorpha</name>
    <name type="common">Common liverwort</name>
    <name type="synonym">Marchantia aquatica</name>
    <dbReference type="NCBI Taxonomy" id="3197"/>
    <lineage>
        <taxon>Eukaryota</taxon>
        <taxon>Viridiplantae</taxon>
        <taxon>Streptophyta</taxon>
        <taxon>Embryophyta</taxon>
        <taxon>Marchantiophyta</taxon>
        <taxon>Marchantiopsida</taxon>
        <taxon>Marchantiidae</taxon>
        <taxon>Marchantiales</taxon>
        <taxon>Marchantiaceae</taxon>
        <taxon>Marchantia</taxon>
    </lineage>
</organism>
<dbReference type="Gramene" id="MpVg00700.1">
    <property type="protein sequence ID" value="MpVg00700.1.cds1"/>
    <property type="gene ID" value="MpVg00700"/>
</dbReference>
<reference evidence="2" key="1">
    <citation type="journal article" date="2017" name="Cell">
        <title>Insights into land plant evolution garnered from the Marchantia polymorpha genome.</title>
        <authorList>
            <person name="Bowman J.L."/>
            <person name="Kohchi T."/>
            <person name="Yamato K.T."/>
            <person name="Jenkins J."/>
            <person name="Shu S."/>
            <person name="Ishizaki K."/>
            <person name="Yamaoka S."/>
            <person name="Nishihama R."/>
            <person name="Nakamura Y."/>
            <person name="Berger F."/>
            <person name="Adam C."/>
            <person name="Aki S.S."/>
            <person name="Althoff F."/>
            <person name="Araki T."/>
            <person name="Arteaga-Vazquez M.A."/>
            <person name="Balasubrmanian S."/>
            <person name="Barry K."/>
            <person name="Bauer D."/>
            <person name="Boehm C.R."/>
            <person name="Briginshaw L."/>
            <person name="Caballero-Perez J."/>
            <person name="Catarino B."/>
            <person name="Chen F."/>
            <person name="Chiyoda S."/>
            <person name="Chovatia M."/>
            <person name="Davies K.M."/>
            <person name="Delmans M."/>
            <person name="Demura T."/>
            <person name="Dierschke T."/>
            <person name="Dolan L."/>
            <person name="Dorantes-Acosta A.E."/>
            <person name="Eklund D.M."/>
            <person name="Florent S.N."/>
            <person name="Flores-Sandoval E."/>
            <person name="Fujiyama A."/>
            <person name="Fukuzawa H."/>
            <person name="Galik B."/>
            <person name="Grimanelli D."/>
            <person name="Grimwood J."/>
            <person name="Grossniklaus U."/>
            <person name="Hamada T."/>
            <person name="Haseloff J."/>
            <person name="Hetherington A.J."/>
            <person name="Higo A."/>
            <person name="Hirakawa Y."/>
            <person name="Hundley H.N."/>
            <person name="Ikeda Y."/>
            <person name="Inoue K."/>
            <person name="Inoue S.I."/>
            <person name="Ishida S."/>
            <person name="Jia Q."/>
            <person name="Kakita M."/>
            <person name="Kanazawa T."/>
            <person name="Kawai Y."/>
            <person name="Kawashima T."/>
            <person name="Kennedy M."/>
            <person name="Kinose K."/>
            <person name="Kinoshita T."/>
            <person name="Kohara Y."/>
            <person name="Koide E."/>
            <person name="Komatsu K."/>
            <person name="Kopischke S."/>
            <person name="Kubo M."/>
            <person name="Kyozuka J."/>
            <person name="Lagercrantz U."/>
            <person name="Lin S.S."/>
            <person name="Lindquist E."/>
            <person name="Lipzen A.M."/>
            <person name="Lu C.W."/>
            <person name="De Luna E."/>
            <person name="Martienssen R.A."/>
            <person name="Minamino N."/>
            <person name="Mizutani M."/>
            <person name="Mizutani M."/>
            <person name="Mochizuki N."/>
            <person name="Monte I."/>
            <person name="Mosher R."/>
            <person name="Nagasaki H."/>
            <person name="Nakagami H."/>
            <person name="Naramoto S."/>
            <person name="Nishitani K."/>
            <person name="Ohtani M."/>
            <person name="Okamoto T."/>
            <person name="Okumura M."/>
            <person name="Phillips J."/>
            <person name="Pollak B."/>
            <person name="Reinders A."/>
            <person name="Rovekamp M."/>
            <person name="Sano R."/>
            <person name="Sawa S."/>
            <person name="Schmid M.W."/>
            <person name="Shirakawa M."/>
            <person name="Solano R."/>
            <person name="Spunde A."/>
            <person name="Suetsugu N."/>
            <person name="Sugano S."/>
            <person name="Sugiyama A."/>
            <person name="Sun R."/>
            <person name="Suzuki Y."/>
            <person name="Takenaka M."/>
            <person name="Takezawa D."/>
            <person name="Tomogane H."/>
            <person name="Tsuzuki M."/>
            <person name="Ueda T."/>
            <person name="Umeda M."/>
            <person name="Ward J.M."/>
            <person name="Watanabe Y."/>
            <person name="Yazaki K."/>
            <person name="Yokoyama R."/>
            <person name="Yoshitake Y."/>
            <person name="Yotsui I."/>
            <person name="Zachgo S."/>
            <person name="Schmutz J."/>
        </authorList>
    </citation>
    <scope>NUCLEOTIDE SEQUENCE [LARGE SCALE GENOMIC DNA]</scope>
    <source>
        <strain evidence="2">Tak-1</strain>
    </source>
</reference>
<name>A0A2R6VX68_MARPO</name>
<protein>
    <submittedName>
        <fullName evidence="1">Uncharacterized protein</fullName>
    </submittedName>
</protein>
<evidence type="ECO:0000313" key="1">
    <source>
        <dbReference type="EMBL" id="PTQ26194.1"/>
    </source>
</evidence>
<dbReference type="AlphaFoldDB" id="A0A2R6VX68"/>
<dbReference type="EMBL" id="KZ772944">
    <property type="protein sequence ID" value="PTQ26194.1"/>
    <property type="molecule type" value="Genomic_DNA"/>
</dbReference>
<dbReference type="Proteomes" id="UP000244005">
    <property type="component" value="Chromosome Y"/>
</dbReference>